<proteinExistence type="predicted"/>
<organism evidence="2 3">
    <name type="scientific">Jaapia argillacea MUCL 33604</name>
    <dbReference type="NCBI Taxonomy" id="933084"/>
    <lineage>
        <taxon>Eukaryota</taxon>
        <taxon>Fungi</taxon>
        <taxon>Dikarya</taxon>
        <taxon>Basidiomycota</taxon>
        <taxon>Agaricomycotina</taxon>
        <taxon>Agaricomycetes</taxon>
        <taxon>Agaricomycetidae</taxon>
        <taxon>Jaapiales</taxon>
        <taxon>Jaapiaceae</taxon>
        <taxon>Jaapia</taxon>
    </lineage>
</organism>
<evidence type="ECO:0000256" key="1">
    <source>
        <dbReference type="SAM" id="MobiDB-lite"/>
    </source>
</evidence>
<sequence length="102" mass="11150">MSSQKSTGALRASTSRVKSAVNTTNIESRKDPPDRANRDVATRAEILDTPRAKRTRPETEPHPLARIGGAPGRATHARSPSPKKFRRSIDDPNRRSQSPTPA</sequence>
<feature type="compositionally biased region" description="Basic and acidic residues" evidence="1">
    <location>
        <begin position="27"/>
        <end position="63"/>
    </location>
</feature>
<accession>A0A067PPN5</accession>
<protein>
    <submittedName>
        <fullName evidence="2">Uncharacterized protein</fullName>
    </submittedName>
</protein>
<feature type="compositionally biased region" description="Polar residues" evidence="1">
    <location>
        <begin position="1"/>
        <end position="26"/>
    </location>
</feature>
<reference evidence="3" key="1">
    <citation type="journal article" date="2014" name="Proc. Natl. Acad. Sci. U.S.A.">
        <title>Extensive sampling of basidiomycete genomes demonstrates inadequacy of the white-rot/brown-rot paradigm for wood decay fungi.</title>
        <authorList>
            <person name="Riley R."/>
            <person name="Salamov A.A."/>
            <person name="Brown D.W."/>
            <person name="Nagy L.G."/>
            <person name="Floudas D."/>
            <person name="Held B.W."/>
            <person name="Levasseur A."/>
            <person name="Lombard V."/>
            <person name="Morin E."/>
            <person name="Otillar R."/>
            <person name="Lindquist E.A."/>
            <person name="Sun H."/>
            <person name="LaButti K.M."/>
            <person name="Schmutz J."/>
            <person name="Jabbour D."/>
            <person name="Luo H."/>
            <person name="Baker S.E."/>
            <person name="Pisabarro A.G."/>
            <person name="Walton J.D."/>
            <person name="Blanchette R.A."/>
            <person name="Henrissat B."/>
            <person name="Martin F."/>
            <person name="Cullen D."/>
            <person name="Hibbett D.S."/>
            <person name="Grigoriev I.V."/>
        </authorList>
    </citation>
    <scope>NUCLEOTIDE SEQUENCE [LARGE SCALE GENOMIC DNA]</scope>
    <source>
        <strain evidence="3">MUCL 33604</strain>
    </source>
</reference>
<dbReference type="InParanoid" id="A0A067PPN5"/>
<keyword evidence="3" id="KW-1185">Reference proteome</keyword>
<evidence type="ECO:0000313" key="2">
    <source>
        <dbReference type="EMBL" id="KDQ55770.1"/>
    </source>
</evidence>
<feature type="region of interest" description="Disordered" evidence="1">
    <location>
        <begin position="1"/>
        <end position="102"/>
    </location>
</feature>
<gene>
    <name evidence="2" type="ORF">JAAARDRAFT_37189</name>
</gene>
<name>A0A067PPN5_9AGAM</name>
<dbReference type="AlphaFoldDB" id="A0A067PPN5"/>
<dbReference type="HOGENOM" id="CLU_2277891_0_0_1"/>
<dbReference type="EMBL" id="KL197724">
    <property type="protein sequence ID" value="KDQ55770.1"/>
    <property type="molecule type" value="Genomic_DNA"/>
</dbReference>
<evidence type="ECO:0000313" key="3">
    <source>
        <dbReference type="Proteomes" id="UP000027265"/>
    </source>
</evidence>
<dbReference type="Proteomes" id="UP000027265">
    <property type="component" value="Unassembled WGS sequence"/>
</dbReference>